<proteinExistence type="predicted"/>
<dbReference type="STRING" id="200324.A0A2N5USC9"/>
<dbReference type="InterPro" id="IPR013103">
    <property type="entry name" value="RVT_2"/>
</dbReference>
<comment type="caution">
    <text evidence="2">The sequence shown here is derived from an EMBL/GenBank/DDBJ whole genome shotgun (WGS) entry which is preliminary data.</text>
</comment>
<dbReference type="Proteomes" id="UP000235388">
    <property type="component" value="Unassembled WGS sequence"/>
</dbReference>
<gene>
    <name evidence="2" type="ORF">PCANC_16764</name>
</gene>
<name>A0A2N5USC9_9BASI</name>
<dbReference type="EMBL" id="PGCJ01000180">
    <property type="protein sequence ID" value="PLW40537.1"/>
    <property type="molecule type" value="Genomic_DNA"/>
</dbReference>
<keyword evidence="3" id="KW-1185">Reference proteome</keyword>
<organism evidence="2 3">
    <name type="scientific">Puccinia coronata f. sp. avenae</name>
    <dbReference type="NCBI Taxonomy" id="200324"/>
    <lineage>
        <taxon>Eukaryota</taxon>
        <taxon>Fungi</taxon>
        <taxon>Dikarya</taxon>
        <taxon>Basidiomycota</taxon>
        <taxon>Pucciniomycotina</taxon>
        <taxon>Pucciniomycetes</taxon>
        <taxon>Pucciniales</taxon>
        <taxon>Pucciniaceae</taxon>
        <taxon>Puccinia</taxon>
    </lineage>
</organism>
<dbReference type="OrthoDB" id="3344688at2759"/>
<dbReference type="SUPFAM" id="SSF56672">
    <property type="entry name" value="DNA/RNA polymerases"/>
    <property type="match status" value="1"/>
</dbReference>
<dbReference type="Pfam" id="PF07727">
    <property type="entry name" value="RVT_2"/>
    <property type="match status" value="1"/>
</dbReference>
<dbReference type="CDD" id="cd09272">
    <property type="entry name" value="RNase_HI_RT_Ty1"/>
    <property type="match status" value="1"/>
</dbReference>
<accession>A0A2N5USC9</accession>
<protein>
    <recommendedName>
        <fullName evidence="1">Reverse transcriptase Ty1/copia-type domain-containing protein</fullName>
    </recommendedName>
</protein>
<evidence type="ECO:0000259" key="1">
    <source>
        <dbReference type="Pfam" id="PF07727"/>
    </source>
</evidence>
<dbReference type="AlphaFoldDB" id="A0A2N5USC9"/>
<reference evidence="2 3" key="1">
    <citation type="submission" date="2017-11" db="EMBL/GenBank/DDBJ databases">
        <title>De novo assembly and phasing of dikaryotic genomes from two isolates of Puccinia coronata f. sp. avenae, the causal agent of oat crown rust.</title>
        <authorList>
            <person name="Miller M.E."/>
            <person name="Zhang Y."/>
            <person name="Omidvar V."/>
            <person name="Sperschneider J."/>
            <person name="Schwessinger B."/>
            <person name="Raley C."/>
            <person name="Palmer J.M."/>
            <person name="Garnica D."/>
            <person name="Upadhyaya N."/>
            <person name="Rathjen J."/>
            <person name="Taylor J.M."/>
            <person name="Park R.F."/>
            <person name="Dodds P.N."/>
            <person name="Hirsch C.D."/>
            <person name="Kianian S.F."/>
            <person name="Figueroa M."/>
        </authorList>
    </citation>
    <scope>NUCLEOTIDE SEQUENCE [LARGE SCALE GENOMIC DNA]</scope>
    <source>
        <strain evidence="2">12NC29</strain>
    </source>
</reference>
<dbReference type="PANTHER" id="PTHR11439">
    <property type="entry name" value="GAG-POL-RELATED RETROTRANSPOSON"/>
    <property type="match status" value="1"/>
</dbReference>
<evidence type="ECO:0000313" key="2">
    <source>
        <dbReference type="EMBL" id="PLW40537.1"/>
    </source>
</evidence>
<evidence type="ECO:0000313" key="3">
    <source>
        <dbReference type="Proteomes" id="UP000235388"/>
    </source>
</evidence>
<sequence length="491" mass="54678">MKSHHVWEEIPLQPHHHTIPSTWAFKEKLGADNQVVEFKARICAQGFRQTYGLNFELKYALTGKPASLRFLLSLASQQGLLVHQLDVKSTFLTCDLEEEVLMLPPAGYLSGQRVVLRLVKAIYGLKQASLAWYRRLSSFLTSVGFSTSIADPCMFWRCLPTPLWIFAHVDDLILVGKDPLFFRTQMESEFKIKYMGDASFLLGMKLDWLTTGIALHQCQYVQRKLVEFDITDLPTSSCPLDPKICLRQASPIEQHQFQALNVNYCALIGSLNYLSILTRPDISFSVSKLSQHLENPGLPHYTAALQQPTVSLSSTEAEYKALADACKDIVWFQSLLAEVLDNAADVTTTVHVDNRGAIDLALSQVSQNGFCTKHMDLRLHFVRDLISTKVLKITFVPSHKNIADFLTKPVGRTSISRAVSMFSTDAPILSALCSQAQSMPAYQNTGPGDGNGADAFMHALCDELMLDGQGALSRNQVTILGPDHRDGQDQE</sequence>
<dbReference type="InterPro" id="IPR043502">
    <property type="entry name" value="DNA/RNA_pol_sf"/>
</dbReference>
<feature type="domain" description="Reverse transcriptase Ty1/copia-type" evidence="1">
    <location>
        <begin position="5"/>
        <end position="240"/>
    </location>
</feature>
<dbReference type="PANTHER" id="PTHR11439:SF467">
    <property type="entry name" value="INTEGRASE CATALYTIC DOMAIN-CONTAINING PROTEIN"/>
    <property type="match status" value="1"/>
</dbReference>